<keyword evidence="3" id="KW-1185">Reference proteome</keyword>
<comment type="caution">
    <text evidence="2">The sequence shown here is derived from an EMBL/GenBank/DDBJ whole genome shotgun (WGS) entry which is preliminary data.</text>
</comment>
<accession>A0ABQ8WA16</accession>
<proteinExistence type="predicted"/>
<evidence type="ECO:0000313" key="3">
    <source>
        <dbReference type="Proteomes" id="UP001220256"/>
    </source>
</evidence>
<reference evidence="2 3" key="1">
    <citation type="journal article" date="2023" name="IMA Fungus">
        <title>Comparative genomic study of the Penicillium genus elucidates a diverse pangenome and 15 lateral gene transfer events.</title>
        <authorList>
            <person name="Petersen C."/>
            <person name="Sorensen T."/>
            <person name="Nielsen M.R."/>
            <person name="Sondergaard T.E."/>
            <person name="Sorensen J.L."/>
            <person name="Fitzpatrick D.A."/>
            <person name="Frisvad J.C."/>
            <person name="Nielsen K.L."/>
        </authorList>
    </citation>
    <scope>NUCLEOTIDE SEQUENCE [LARGE SCALE GENOMIC DNA]</scope>
    <source>
        <strain evidence="2 3">IBT 3361</strain>
    </source>
</reference>
<dbReference type="EMBL" id="JAPVEB010000006">
    <property type="protein sequence ID" value="KAJ5261592.1"/>
    <property type="molecule type" value="Genomic_DNA"/>
</dbReference>
<feature type="signal peptide" evidence="1">
    <location>
        <begin position="1"/>
        <end position="17"/>
    </location>
</feature>
<protein>
    <submittedName>
        <fullName evidence="2">Uncharacterized protein</fullName>
    </submittedName>
</protein>
<feature type="chain" id="PRO_5047047576" evidence="1">
    <location>
        <begin position="18"/>
        <end position="185"/>
    </location>
</feature>
<keyword evidence="1" id="KW-0732">Signal</keyword>
<evidence type="ECO:0000313" key="2">
    <source>
        <dbReference type="EMBL" id="KAJ5261592.1"/>
    </source>
</evidence>
<evidence type="ECO:0000256" key="1">
    <source>
        <dbReference type="SAM" id="SignalP"/>
    </source>
</evidence>
<sequence length="185" mass="20590">MESWLTFLCRALQAARASTAPIDPCQSGALVILVLLAAIPGRQRGSRWPADSDSAGDVKPTRWPMGEPVILWAFGLPFLPVYADYYVFTGSKWRHYLWLLDKETRHESLPTRGLRFGQFLASVPTTPTDNMLHLDIDSGEHDFQFSHTDLVAVFLHDGITLTKLPNVAGLQSQSGPKAMLVMDRP</sequence>
<dbReference type="Proteomes" id="UP001220256">
    <property type="component" value="Unassembled WGS sequence"/>
</dbReference>
<name>A0ABQ8WA16_PENCH</name>
<organism evidence="2 3">
    <name type="scientific">Penicillium chrysogenum</name>
    <name type="common">Penicillium notatum</name>
    <dbReference type="NCBI Taxonomy" id="5076"/>
    <lineage>
        <taxon>Eukaryota</taxon>
        <taxon>Fungi</taxon>
        <taxon>Dikarya</taxon>
        <taxon>Ascomycota</taxon>
        <taxon>Pezizomycotina</taxon>
        <taxon>Eurotiomycetes</taxon>
        <taxon>Eurotiomycetidae</taxon>
        <taxon>Eurotiales</taxon>
        <taxon>Aspergillaceae</taxon>
        <taxon>Penicillium</taxon>
        <taxon>Penicillium chrysogenum species complex</taxon>
    </lineage>
</organism>
<gene>
    <name evidence="2" type="ORF">N7505_008459</name>
</gene>